<name>R0M4V6_NOSB1</name>
<dbReference type="HOGENOM" id="CLU_1210151_0_0_1"/>
<reference evidence="2 3" key="1">
    <citation type="journal article" date="2013" name="BMC Genomics">
        <title>Comparative genomics of parasitic silkworm microsporidia reveal an association between genome expansion and host adaptation.</title>
        <authorList>
            <person name="Pan G."/>
            <person name="Xu J."/>
            <person name="Li T."/>
            <person name="Xia Q."/>
            <person name="Liu S.L."/>
            <person name="Zhang G."/>
            <person name="Li S."/>
            <person name="Li C."/>
            <person name="Liu H."/>
            <person name="Yang L."/>
            <person name="Liu T."/>
            <person name="Zhang X."/>
            <person name="Wu Z."/>
            <person name="Fan W."/>
            <person name="Dang X."/>
            <person name="Xiang H."/>
            <person name="Tao M."/>
            <person name="Li Y."/>
            <person name="Hu J."/>
            <person name="Li Z."/>
            <person name="Lin L."/>
            <person name="Luo J."/>
            <person name="Geng L."/>
            <person name="Wang L."/>
            <person name="Long M."/>
            <person name="Wan Y."/>
            <person name="He N."/>
            <person name="Zhang Z."/>
            <person name="Lu C."/>
            <person name="Keeling P.J."/>
            <person name="Wang J."/>
            <person name="Xiang Z."/>
            <person name="Zhou Z."/>
        </authorList>
    </citation>
    <scope>NUCLEOTIDE SEQUENCE [LARGE SCALE GENOMIC DNA]</scope>
    <source>
        <strain evidence="3">CQ1 / CVCC 102059</strain>
    </source>
</reference>
<evidence type="ECO:0000256" key="1">
    <source>
        <dbReference type="SAM" id="SignalP"/>
    </source>
</evidence>
<feature type="chain" id="PRO_5004345000" evidence="1">
    <location>
        <begin position="18"/>
        <end position="229"/>
    </location>
</feature>
<gene>
    <name evidence="2" type="ORF">NBO_243g0002</name>
</gene>
<feature type="signal peptide" evidence="1">
    <location>
        <begin position="1"/>
        <end position="17"/>
    </location>
</feature>
<dbReference type="EMBL" id="KB909151">
    <property type="protein sequence ID" value="EOB13029.1"/>
    <property type="molecule type" value="Genomic_DNA"/>
</dbReference>
<dbReference type="AlphaFoldDB" id="R0M4V6"/>
<dbReference type="VEuPathDB" id="MicrosporidiaDB:NBO_243g0002"/>
<organism evidence="2 3">
    <name type="scientific">Nosema bombycis (strain CQ1 / CVCC 102059)</name>
    <name type="common">Microsporidian parasite</name>
    <name type="synonym">Pebrine of silkworm</name>
    <dbReference type="NCBI Taxonomy" id="578461"/>
    <lineage>
        <taxon>Eukaryota</taxon>
        <taxon>Fungi</taxon>
        <taxon>Fungi incertae sedis</taxon>
        <taxon>Microsporidia</taxon>
        <taxon>Nosematidae</taxon>
        <taxon>Nosema</taxon>
    </lineage>
</organism>
<evidence type="ECO:0000313" key="2">
    <source>
        <dbReference type="EMBL" id="EOB13029.1"/>
    </source>
</evidence>
<sequence>MFLFFLLTVLNIQAPNCVNTTRKKNGLNKKTLYESKALWASVLFDKGASDNPVQFDDYLFIDNRTKPNYTEFTKSESLMFYILNYNLQNREIHDMFNNQFISNVIINIFNPNNNKFAYDYVRYVVKEQRMYPNIPIINNNVINLITNEYSFEWAFSKILCGNLETKELLDSLFCKKDLENISPRKYIDLIFEHTNLWKSKLNLFVVYFEILKCLQKIAKTMSTITSFAE</sequence>
<protein>
    <submittedName>
        <fullName evidence="2">Uncharacterized protein</fullName>
    </submittedName>
</protein>
<evidence type="ECO:0000313" key="3">
    <source>
        <dbReference type="Proteomes" id="UP000016927"/>
    </source>
</evidence>
<keyword evidence="1" id="KW-0732">Signal</keyword>
<proteinExistence type="predicted"/>
<dbReference type="Proteomes" id="UP000016927">
    <property type="component" value="Unassembled WGS sequence"/>
</dbReference>
<accession>R0M4V6</accession>
<keyword evidence="3" id="KW-1185">Reference proteome</keyword>